<keyword evidence="4" id="KW-0238">DNA-binding</keyword>
<feature type="domain" description="H15" evidence="7">
    <location>
        <begin position="56"/>
        <end position="124"/>
    </location>
</feature>
<dbReference type="PROSITE" id="PS51504">
    <property type="entry name" value="H15"/>
    <property type="match status" value="1"/>
</dbReference>
<reference evidence="9" key="1">
    <citation type="journal article" date="2018" name="Gigascience">
        <title>Genome assembly of the Pink Ipe (Handroanthus impetiginosus, Bignoniaceae), a highly valued, ecologically keystone Neotropical timber forest tree.</title>
        <authorList>
            <person name="Silva-Junior O.B."/>
            <person name="Grattapaglia D."/>
            <person name="Novaes E."/>
            <person name="Collevatti R.G."/>
        </authorList>
    </citation>
    <scope>NUCLEOTIDE SEQUENCE [LARGE SCALE GENOMIC DNA]</scope>
    <source>
        <strain evidence="9">cv. UFG-1</strain>
    </source>
</reference>
<evidence type="ECO:0000256" key="1">
    <source>
        <dbReference type="ARBA" id="ARBA00004123"/>
    </source>
</evidence>
<evidence type="ECO:0000256" key="5">
    <source>
        <dbReference type="ARBA" id="ARBA00023242"/>
    </source>
</evidence>
<dbReference type="AlphaFoldDB" id="A0A2G9HT11"/>
<proteinExistence type="predicted"/>
<dbReference type="EMBL" id="NKXS01001068">
    <property type="protein sequence ID" value="PIN20657.1"/>
    <property type="molecule type" value="Genomic_DNA"/>
</dbReference>
<feature type="compositionally biased region" description="Polar residues" evidence="6">
    <location>
        <begin position="30"/>
        <end position="52"/>
    </location>
</feature>
<dbReference type="GO" id="GO:0005634">
    <property type="term" value="C:nucleus"/>
    <property type="evidence" value="ECO:0007669"/>
    <property type="project" value="UniProtKB-SubCell"/>
</dbReference>
<dbReference type="InterPro" id="IPR036390">
    <property type="entry name" value="WH_DNA-bd_sf"/>
</dbReference>
<dbReference type="InterPro" id="IPR036388">
    <property type="entry name" value="WH-like_DNA-bd_sf"/>
</dbReference>
<feature type="region of interest" description="Disordered" evidence="6">
    <location>
        <begin position="1"/>
        <end position="52"/>
    </location>
</feature>
<dbReference type="Pfam" id="PF00538">
    <property type="entry name" value="Linker_histone"/>
    <property type="match status" value="1"/>
</dbReference>
<dbReference type="InterPro" id="IPR005818">
    <property type="entry name" value="Histone_H1/H5_H15"/>
</dbReference>
<keyword evidence="3" id="KW-0158">Chromosome</keyword>
<comment type="subcellular location">
    <subcellularLocation>
        <location evidence="2">Chromosome</location>
    </subcellularLocation>
    <subcellularLocation>
        <location evidence="1">Nucleus</location>
    </subcellularLocation>
</comment>
<evidence type="ECO:0000313" key="9">
    <source>
        <dbReference type="Proteomes" id="UP000231279"/>
    </source>
</evidence>
<gene>
    <name evidence="8" type="ORF">CDL12_06638</name>
</gene>
<accession>A0A2G9HT11</accession>
<dbReference type="STRING" id="429701.A0A2G9HT11"/>
<evidence type="ECO:0000313" key="8">
    <source>
        <dbReference type="EMBL" id="PIN20657.1"/>
    </source>
</evidence>
<comment type="caution">
    <text evidence="8">The sequence shown here is derived from an EMBL/GenBank/DDBJ whole genome shotgun (WGS) entry which is preliminary data.</text>
</comment>
<keyword evidence="9" id="KW-1185">Reference proteome</keyword>
<name>A0A2G9HT11_9LAMI</name>
<dbReference type="Gene3D" id="1.10.10.10">
    <property type="entry name" value="Winged helix-like DNA-binding domain superfamily/Winged helix DNA-binding domain"/>
    <property type="match status" value="1"/>
</dbReference>
<dbReference type="InterPro" id="IPR044597">
    <property type="entry name" value="SMH1-6"/>
</dbReference>
<dbReference type="PANTHER" id="PTHR46267">
    <property type="entry name" value="SINGLE MYB HISTONE 4"/>
    <property type="match status" value="1"/>
</dbReference>
<evidence type="ECO:0000256" key="3">
    <source>
        <dbReference type="ARBA" id="ARBA00022454"/>
    </source>
</evidence>
<dbReference type="GO" id="GO:0000786">
    <property type="term" value="C:nucleosome"/>
    <property type="evidence" value="ECO:0007669"/>
    <property type="project" value="InterPro"/>
</dbReference>
<dbReference type="SMART" id="SM00526">
    <property type="entry name" value="H15"/>
    <property type="match status" value="1"/>
</dbReference>
<evidence type="ECO:0000259" key="7">
    <source>
        <dbReference type="PROSITE" id="PS51504"/>
    </source>
</evidence>
<dbReference type="GO" id="GO:0003691">
    <property type="term" value="F:double-stranded telomeric DNA binding"/>
    <property type="evidence" value="ECO:0007669"/>
    <property type="project" value="InterPro"/>
</dbReference>
<dbReference type="Proteomes" id="UP000231279">
    <property type="component" value="Unassembled WGS sequence"/>
</dbReference>
<evidence type="ECO:0000256" key="6">
    <source>
        <dbReference type="SAM" id="MobiDB-lite"/>
    </source>
</evidence>
<dbReference type="SUPFAM" id="SSF46785">
    <property type="entry name" value="Winged helix' DNA-binding domain"/>
    <property type="match status" value="1"/>
</dbReference>
<dbReference type="PANTHER" id="PTHR46267:SF15">
    <property type="entry name" value="WINGED HELIX-TURN-HELIX TRANSCRIPTION REPRESSOR DNA-BINDING PROTEIN-RELATED"/>
    <property type="match status" value="1"/>
</dbReference>
<sequence length="227" mass="24987">MGANHGQGCRGNALTSKGKAAATGVVPPKRQNSSSGFVSKGNVNDKPSQNPQDVKSALRYNALILEAISSIKDRNGSDFGAIMGFIEKKYEVPQRFRRLLSSKLTKLVSQGTLEKVKKRYKIKRTALGTKIPTPKQKDVRSRPSQESRLTISAETLEEAAKLAAYKIAEAENKSFVAAEAVKEFERVSQMAEEADTVLMRLKDIFEQWEDKGDENSKSSPVEVILVV</sequence>
<keyword evidence="5" id="KW-0539">Nucleus</keyword>
<protein>
    <recommendedName>
        <fullName evidence="7">H15 domain-containing protein</fullName>
    </recommendedName>
</protein>
<dbReference type="OrthoDB" id="608866at2759"/>
<evidence type="ECO:0000256" key="4">
    <source>
        <dbReference type="ARBA" id="ARBA00023125"/>
    </source>
</evidence>
<dbReference type="GO" id="GO:0006334">
    <property type="term" value="P:nucleosome assembly"/>
    <property type="evidence" value="ECO:0007669"/>
    <property type="project" value="InterPro"/>
</dbReference>
<evidence type="ECO:0000256" key="2">
    <source>
        <dbReference type="ARBA" id="ARBA00004286"/>
    </source>
</evidence>
<organism evidence="8 9">
    <name type="scientific">Handroanthus impetiginosus</name>
    <dbReference type="NCBI Taxonomy" id="429701"/>
    <lineage>
        <taxon>Eukaryota</taxon>
        <taxon>Viridiplantae</taxon>
        <taxon>Streptophyta</taxon>
        <taxon>Embryophyta</taxon>
        <taxon>Tracheophyta</taxon>
        <taxon>Spermatophyta</taxon>
        <taxon>Magnoliopsida</taxon>
        <taxon>eudicotyledons</taxon>
        <taxon>Gunneridae</taxon>
        <taxon>Pentapetalae</taxon>
        <taxon>asterids</taxon>
        <taxon>lamiids</taxon>
        <taxon>Lamiales</taxon>
        <taxon>Bignoniaceae</taxon>
        <taxon>Crescentiina</taxon>
        <taxon>Tabebuia alliance</taxon>
        <taxon>Handroanthus</taxon>
    </lineage>
</organism>